<evidence type="ECO:0000256" key="3">
    <source>
        <dbReference type="ARBA" id="ARBA00022801"/>
    </source>
</evidence>
<proteinExistence type="predicted"/>
<dbReference type="Pfam" id="PF25788">
    <property type="entry name" value="Ig_Rha78A_N"/>
    <property type="match status" value="1"/>
</dbReference>
<dbReference type="GO" id="GO:0005975">
    <property type="term" value="P:carbohydrate metabolic process"/>
    <property type="evidence" value="ECO:0007669"/>
    <property type="project" value="InterPro"/>
</dbReference>
<dbReference type="Pfam" id="PF17390">
    <property type="entry name" value="Bac_rhamnosid_C"/>
    <property type="match status" value="1"/>
</dbReference>
<evidence type="ECO:0000259" key="7">
    <source>
        <dbReference type="Pfam" id="PF17390"/>
    </source>
</evidence>
<name>A0A1J5SI11_9ZZZZ</name>
<dbReference type="InterPro" id="IPR008928">
    <property type="entry name" value="6-hairpin_glycosidase_sf"/>
</dbReference>
<accession>A0A1J5SI11</accession>
<reference evidence="8" key="1">
    <citation type="submission" date="2016-10" db="EMBL/GenBank/DDBJ databases">
        <title>Sequence of Gallionella enrichment culture.</title>
        <authorList>
            <person name="Poehlein A."/>
            <person name="Muehling M."/>
            <person name="Daniel R."/>
        </authorList>
    </citation>
    <scope>NUCLEOTIDE SEQUENCE</scope>
</reference>
<dbReference type="InterPro" id="IPR013783">
    <property type="entry name" value="Ig-like_fold"/>
</dbReference>
<dbReference type="PIRSF" id="PIRSF010631">
    <property type="entry name" value="A-rhamnsds"/>
    <property type="match status" value="1"/>
</dbReference>
<dbReference type="InterPro" id="IPR016007">
    <property type="entry name" value="Alpha_rhamnosid"/>
</dbReference>
<dbReference type="EMBL" id="MLJW01000064">
    <property type="protein sequence ID" value="OIR03664.1"/>
    <property type="molecule type" value="Genomic_DNA"/>
</dbReference>
<dbReference type="InterPro" id="IPR012341">
    <property type="entry name" value="6hp_glycosidase-like_sf"/>
</dbReference>
<feature type="domain" description="Bacterial alpha-L-rhamnosidase N-terminal" evidence="5">
    <location>
        <begin position="185"/>
        <end position="353"/>
    </location>
</feature>
<dbReference type="SUPFAM" id="SSF48208">
    <property type="entry name" value="Six-hairpin glycosidases"/>
    <property type="match status" value="1"/>
</dbReference>
<evidence type="ECO:0000259" key="6">
    <source>
        <dbReference type="Pfam" id="PF17389"/>
    </source>
</evidence>
<comment type="catalytic activity">
    <reaction evidence="1">
        <text>Hydrolysis of terminal non-reducing alpha-L-rhamnose residues in alpha-L-rhamnosides.</text>
        <dbReference type="EC" id="3.2.1.40"/>
    </reaction>
</comment>
<dbReference type="AlphaFoldDB" id="A0A1J5SI11"/>
<evidence type="ECO:0000256" key="1">
    <source>
        <dbReference type="ARBA" id="ARBA00001445"/>
    </source>
</evidence>
<dbReference type="PANTHER" id="PTHR33307:SF6">
    <property type="entry name" value="ALPHA-RHAMNOSIDASE (EUROFUNG)-RELATED"/>
    <property type="match status" value="1"/>
</dbReference>
<dbReference type="Gene3D" id="2.60.40.10">
    <property type="entry name" value="Immunoglobulins"/>
    <property type="match status" value="1"/>
</dbReference>
<dbReference type="Gene3D" id="2.60.120.260">
    <property type="entry name" value="Galactose-binding domain-like"/>
    <property type="match status" value="2"/>
</dbReference>
<dbReference type="InterPro" id="IPR013737">
    <property type="entry name" value="Bac_rhamnosid_N"/>
</dbReference>
<feature type="domain" description="Alpha-L-rhamnosidase six-hairpin glycosidase" evidence="6">
    <location>
        <begin position="472"/>
        <end position="817"/>
    </location>
</feature>
<evidence type="ECO:0000256" key="2">
    <source>
        <dbReference type="ARBA" id="ARBA00012652"/>
    </source>
</evidence>
<feature type="domain" description="Alpha-L-rhamnosidase concanavalin-like" evidence="4">
    <location>
        <begin position="365"/>
        <end position="466"/>
    </location>
</feature>
<dbReference type="GO" id="GO:0030596">
    <property type="term" value="F:alpha-L-rhamnosidase activity"/>
    <property type="evidence" value="ECO:0007669"/>
    <property type="project" value="UniProtKB-EC"/>
</dbReference>
<evidence type="ECO:0000259" key="4">
    <source>
        <dbReference type="Pfam" id="PF05592"/>
    </source>
</evidence>
<dbReference type="PROSITE" id="PS51257">
    <property type="entry name" value="PROKAR_LIPOPROTEIN"/>
    <property type="match status" value="1"/>
</dbReference>
<gene>
    <name evidence="8" type="ORF">GALL_142860</name>
</gene>
<dbReference type="Pfam" id="PF08531">
    <property type="entry name" value="Bac_rhamnosid_N"/>
    <property type="match status" value="1"/>
</dbReference>
<dbReference type="InterPro" id="IPR035396">
    <property type="entry name" value="Bac_rhamnosid6H"/>
</dbReference>
<dbReference type="Pfam" id="PF17389">
    <property type="entry name" value="Bac_rhamnosid6H"/>
    <property type="match status" value="1"/>
</dbReference>
<dbReference type="Pfam" id="PF05592">
    <property type="entry name" value="Bac_rhamnosid"/>
    <property type="match status" value="1"/>
</dbReference>
<dbReference type="InterPro" id="IPR008902">
    <property type="entry name" value="Rhamnosid_concanavalin"/>
</dbReference>
<dbReference type="Gene3D" id="2.60.420.10">
    <property type="entry name" value="Maltose phosphorylase, domain 3"/>
    <property type="match status" value="1"/>
</dbReference>
<dbReference type="InterPro" id="IPR035398">
    <property type="entry name" value="Bac_rhamnosid_C"/>
</dbReference>
<comment type="caution">
    <text evidence="8">The sequence shown here is derived from an EMBL/GenBank/DDBJ whole genome shotgun (WGS) entry which is preliminary data.</text>
</comment>
<dbReference type="Gene3D" id="1.50.10.10">
    <property type="match status" value="1"/>
</dbReference>
<dbReference type="EC" id="3.2.1.40" evidence="2"/>
<organism evidence="8">
    <name type="scientific">mine drainage metagenome</name>
    <dbReference type="NCBI Taxonomy" id="410659"/>
    <lineage>
        <taxon>unclassified sequences</taxon>
        <taxon>metagenomes</taxon>
        <taxon>ecological metagenomes</taxon>
    </lineage>
</organism>
<keyword evidence="3" id="KW-0378">Hydrolase</keyword>
<evidence type="ECO:0000313" key="8">
    <source>
        <dbReference type="EMBL" id="OIR03664.1"/>
    </source>
</evidence>
<feature type="domain" description="Alpha-L-rhamnosidase C-terminal" evidence="7">
    <location>
        <begin position="819"/>
        <end position="892"/>
    </location>
</feature>
<protein>
    <recommendedName>
        <fullName evidence="2">alpha-L-rhamnosidase</fullName>
        <ecNumber evidence="2">3.2.1.40</ecNumber>
    </recommendedName>
</protein>
<evidence type="ECO:0000259" key="5">
    <source>
        <dbReference type="Pfam" id="PF08531"/>
    </source>
</evidence>
<sequence>MAVRHETPPAMPHLLSRHLLTTALLLAVACRALSGAPAVAVDRMTVNGRVDPLGIGGDQISFAWAIAADERNEVQSAYEVRVGTTSGGHDVWDSGRVASDRQIDIPLPDGVRLVSATRYFWQVRIWDGNGVSSNWSRPSWFETGLLYPEDWSGADWIANVKLDALAAEHALAPRPLFRGLVDLSKPVRSARIYASAQGIYQLSLNGRKVGDQFLAPGWTEYPRRTQAQTYDVTALLRPGRNVIGAELGDGWYRGKVGLGWRHAYGDDLALIAMLRVTFTDGSTTIFVTDPSWRSAGGPFVQADLQDGESYDARFEQPGWECPAFDASKWQPANVISSDVQNLVPQPDEPVRATAILTARRRTSPESGEYIYDLGQNLVGVARVRLTGTKGQTVRIRYAEELYRTGPLRGHLYRENFRSAKVTDTYTFARDGTVVYQPTFTQHGFRYVEISGACTPPDTNDVQAVVLGSDLPNTGDLRLSNPMLDQLVRNIRWGQRGNFLSIPTDTPARDERLGWTGDINVFAPTACRYQDTRAFLSKWMDDVRDSQRVDGNIPAVVPQPRGEFNATGVGWSDAFITVPYAVWHASGDTRIVRRNWDWIRRYYGFVYASATRDGDLLEQGRSSWFSGDWLNLEGVDRLAEHRVIATAYFAEDTRMMAEMAAAIGDTAHAARWAALVPRIRAAFVAAYRRPDGSITMGTQTVYAMALGMHLITDPHEREQTAAKFVAKLAADDFHLKTGFLGTPWLLPALTSIGRDDLAMRLLDNEDYPSWGFEVRMGATTMWERWNSIRPDGTFGPASMNSFNHYAYGAVGDWMFQHLGGLQALAPGFKKARIAPLIRRSGLTYARCSQLTPYGLLSCNWKLVDGTLTLTATVPANTTAEIVIPAADPHFVQEGRVPAVTAAGIEKSHFVDGHLTLLVGSGHYEFTTTLSRTASSGQDKPSP</sequence>
<dbReference type="PANTHER" id="PTHR33307">
    <property type="entry name" value="ALPHA-RHAMNOSIDASE (EUROFUNG)"/>
    <property type="match status" value="1"/>
</dbReference>